<accession>A0ABC8RRM8</accession>
<dbReference type="Pfam" id="PF04570">
    <property type="entry name" value="zf-FLZ"/>
    <property type="match status" value="1"/>
</dbReference>
<evidence type="ECO:0000313" key="7">
    <source>
        <dbReference type="Proteomes" id="UP001642360"/>
    </source>
</evidence>
<keyword evidence="7" id="KW-1185">Reference proteome</keyword>
<dbReference type="PANTHER" id="PTHR47847">
    <property type="entry name" value="FCS-LIKE ZINC FINGER 17"/>
    <property type="match status" value="1"/>
</dbReference>
<evidence type="ECO:0000256" key="1">
    <source>
        <dbReference type="ARBA" id="ARBA00009374"/>
    </source>
</evidence>
<feature type="domain" description="FLZ-type" evidence="5">
    <location>
        <begin position="74"/>
        <end position="118"/>
    </location>
</feature>
<reference evidence="6 7" key="1">
    <citation type="submission" date="2024-02" db="EMBL/GenBank/DDBJ databases">
        <authorList>
            <person name="Vignale AGUSTIN F."/>
            <person name="Sosa J E."/>
            <person name="Modenutti C."/>
        </authorList>
    </citation>
    <scope>NUCLEOTIDE SEQUENCE [LARGE SCALE GENOMIC DNA]</scope>
</reference>
<protein>
    <recommendedName>
        <fullName evidence="5">FLZ-type domain-containing protein</fullName>
    </recommendedName>
</protein>
<comment type="similarity">
    <text evidence="1">Belongs to the FLZ family.</text>
</comment>
<dbReference type="PROSITE" id="PS51795">
    <property type="entry name" value="ZF_FLZ"/>
    <property type="match status" value="1"/>
</dbReference>
<name>A0ABC8RRM8_9AQUA</name>
<dbReference type="InterPro" id="IPR007650">
    <property type="entry name" value="Zf-FLZ_dom"/>
</dbReference>
<dbReference type="Proteomes" id="UP001642360">
    <property type="component" value="Unassembled WGS sequence"/>
</dbReference>
<proteinExistence type="inferred from homology"/>
<dbReference type="GO" id="GO:0008270">
    <property type="term" value="F:zinc ion binding"/>
    <property type="evidence" value="ECO:0007669"/>
    <property type="project" value="UniProtKB-KW"/>
</dbReference>
<keyword evidence="3" id="KW-0863">Zinc-finger</keyword>
<dbReference type="EMBL" id="CAUOFW020001414">
    <property type="protein sequence ID" value="CAK9144672.1"/>
    <property type="molecule type" value="Genomic_DNA"/>
</dbReference>
<dbReference type="InterPro" id="IPR044181">
    <property type="entry name" value="FLZ17/18"/>
</dbReference>
<evidence type="ECO:0000259" key="5">
    <source>
        <dbReference type="PROSITE" id="PS51795"/>
    </source>
</evidence>
<organism evidence="6 7">
    <name type="scientific">Ilex paraguariensis</name>
    <name type="common">yerba mate</name>
    <dbReference type="NCBI Taxonomy" id="185542"/>
    <lineage>
        <taxon>Eukaryota</taxon>
        <taxon>Viridiplantae</taxon>
        <taxon>Streptophyta</taxon>
        <taxon>Embryophyta</taxon>
        <taxon>Tracheophyta</taxon>
        <taxon>Spermatophyta</taxon>
        <taxon>Magnoliopsida</taxon>
        <taxon>eudicotyledons</taxon>
        <taxon>Gunneridae</taxon>
        <taxon>Pentapetalae</taxon>
        <taxon>asterids</taxon>
        <taxon>campanulids</taxon>
        <taxon>Aquifoliales</taxon>
        <taxon>Aquifoliaceae</taxon>
        <taxon>Ilex</taxon>
    </lineage>
</organism>
<dbReference type="AlphaFoldDB" id="A0ABC8RRM8"/>
<evidence type="ECO:0000256" key="2">
    <source>
        <dbReference type="ARBA" id="ARBA00022723"/>
    </source>
</evidence>
<keyword evidence="2" id="KW-0479">Metal-binding</keyword>
<evidence type="ECO:0000313" key="6">
    <source>
        <dbReference type="EMBL" id="CAK9144672.1"/>
    </source>
</evidence>
<sequence>MMLSRVWSPSKVDEESDHDSKKIRYNGSVFVGLRILTQLQQGDSNFIIKSSLKLSKPTFPINRIPPPSCTHQSCFLKTCLLCKKNLSPDKDVYMYRGDQGYCSEECRNRQIYVDDMKELEASAKKTLSSFGHCRTGCRCETRVLSDKFQHRCKPLSHPKDRVIFS</sequence>
<comment type="caution">
    <text evidence="6">The sequence shown here is derived from an EMBL/GenBank/DDBJ whole genome shotgun (WGS) entry which is preliminary data.</text>
</comment>
<feature type="zinc finger region" description="FLZ-type" evidence="4">
    <location>
        <begin position="74"/>
        <end position="118"/>
    </location>
</feature>
<evidence type="ECO:0000256" key="3">
    <source>
        <dbReference type="ARBA" id="ARBA00022771"/>
    </source>
</evidence>
<dbReference type="PANTHER" id="PTHR47847:SF2">
    <property type="entry name" value="FCS-LIKE ZINC FINGER 17-RELATED"/>
    <property type="match status" value="1"/>
</dbReference>
<gene>
    <name evidence="6" type="ORF">ILEXP_LOCUS12434</name>
</gene>
<evidence type="ECO:0000256" key="4">
    <source>
        <dbReference type="PROSITE-ProRule" id="PRU01131"/>
    </source>
</evidence>
<keyword evidence="3" id="KW-0862">Zinc</keyword>